<dbReference type="SUPFAM" id="SSF143579">
    <property type="entry name" value="GK1464-like"/>
    <property type="match status" value="1"/>
</dbReference>
<dbReference type="Gene3D" id="3.30.70.1480">
    <property type="entry name" value="GK1464-like"/>
    <property type="match status" value="1"/>
</dbReference>
<feature type="domain" description="GK1464-like" evidence="1">
    <location>
        <begin position="3"/>
        <end position="95"/>
    </location>
</feature>
<organism evidence="2 4">
    <name type="scientific">Anaerobacillus isosaccharinicus</name>
    <dbReference type="NCBI Taxonomy" id="1532552"/>
    <lineage>
        <taxon>Bacteria</taxon>
        <taxon>Bacillati</taxon>
        <taxon>Bacillota</taxon>
        <taxon>Bacilli</taxon>
        <taxon>Bacillales</taxon>
        <taxon>Bacillaceae</taxon>
        <taxon>Anaerobacillus</taxon>
    </lineage>
</organism>
<sequence length="103" mass="12161">MEFIEREAILTEMNHSLHTMLEKYDLEDVGIFQEEGEGNDYYLGYTVRKNGEVYMIHQKFRKDEQGNLKPSEQSWVIECEEGDSRGYENLDAVFSYLNTTVKH</sequence>
<dbReference type="Proteomes" id="UP000180175">
    <property type="component" value="Chromosome"/>
</dbReference>
<dbReference type="Pfam" id="PF18681">
    <property type="entry name" value="DUF5634"/>
    <property type="match status" value="1"/>
</dbReference>
<dbReference type="InterPro" id="IPR028990">
    <property type="entry name" value="GK1464-like"/>
</dbReference>
<evidence type="ECO:0000313" key="4">
    <source>
        <dbReference type="Proteomes" id="UP000180175"/>
    </source>
</evidence>
<dbReference type="EMBL" id="LQXD01000197">
    <property type="protein sequence ID" value="OIJ04743.1"/>
    <property type="molecule type" value="Genomic_DNA"/>
</dbReference>
<evidence type="ECO:0000313" key="3">
    <source>
        <dbReference type="EMBL" id="QOY34995.1"/>
    </source>
</evidence>
<evidence type="ECO:0000259" key="1">
    <source>
        <dbReference type="Pfam" id="PF18681"/>
    </source>
</evidence>
<dbReference type="RefSeq" id="WP_071319160.1">
    <property type="nucleotide sequence ID" value="NZ_CP063356.2"/>
</dbReference>
<dbReference type="OrthoDB" id="2968163at2"/>
<reference evidence="3 4" key="2">
    <citation type="journal article" date="2017" name="Genome Announc.">
        <title>Draft Genome Sequences of Four Alkaliphilic Bacteria Belonging to the Anaerobacillus Genus.</title>
        <authorList>
            <person name="Bassil N.M."/>
            <person name="Lloyd J.R."/>
        </authorList>
    </citation>
    <scope>NUCLEOTIDE SEQUENCE [LARGE SCALE GENOMIC DNA]</scope>
    <source>
        <strain evidence="3 4">NB2006</strain>
    </source>
</reference>
<keyword evidence="4" id="KW-1185">Reference proteome</keyword>
<protein>
    <submittedName>
        <fullName evidence="3">DUF5634 family protein</fullName>
    </submittedName>
</protein>
<evidence type="ECO:0000313" key="2">
    <source>
        <dbReference type="EMBL" id="OIJ04743.1"/>
    </source>
</evidence>
<dbReference type="KEGG" id="aia:AWH56_020110"/>
<accession>A0A1S2KYH3</accession>
<dbReference type="InterPro" id="IPR040915">
    <property type="entry name" value="GK1464-like_dom"/>
</dbReference>
<dbReference type="AlphaFoldDB" id="A0A1S2KYH3"/>
<name>A0A1S2KYH3_9BACI</name>
<dbReference type="EMBL" id="CP063356">
    <property type="protein sequence ID" value="QOY34995.1"/>
    <property type="molecule type" value="Genomic_DNA"/>
</dbReference>
<gene>
    <name evidence="3" type="ORF">AWH56_020110</name>
    <name evidence="2" type="ORF">AWH56_22490</name>
</gene>
<reference evidence="3 4" key="3">
    <citation type="journal article" date="2019" name="Int. J. Syst. Evol. Microbiol.">
        <title>Anaerobacillus isosaccharinicus sp. nov., an alkaliphilic bacterium which degrades isosaccharinic acid.</title>
        <authorList>
            <person name="Bassil N.M."/>
            <person name="Lloyd J.R."/>
        </authorList>
    </citation>
    <scope>NUCLEOTIDE SEQUENCE [LARGE SCALE GENOMIC DNA]</scope>
    <source>
        <strain evidence="3 4">NB2006</strain>
    </source>
</reference>
<reference evidence="3" key="4">
    <citation type="submission" date="2020-10" db="EMBL/GenBank/DDBJ databases">
        <authorList>
            <person name="Bassil N.M."/>
            <person name="Lloyd J.R."/>
        </authorList>
    </citation>
    <scope>NUCLEOTIDE SEQUENCE</scope>
    <source>
        <strain evidence="3">NB2006</strain>
    </source>
</reference>
<proteinExistence type="predicted"/>
<reference evidence="2 4" key="1">
    <citation type="submission" date="2016-10" db="EMBL/GenBank/DDBJ databases">
        <title>Draft genome sequences of four alkaliphilic bacteria belonging to the Anaerobacillus genus.</title>
        <authorList>
            <person name="Bassil N.M."/>
            <person name="Lloyd J.R."/>
        </authorList>
    </citation>
    <scope>NUCLEOTIDE SEQUENCE [LARGE SCALE GENOMIC DNA]</scope>
    <source>
        <strain evidence="2 4">NB2006</strain>
    </source>
</reference>